<reference evidence="2" key="2">
    <citation type="journal article" date="2018" name="Plant J.">
        <title>The Sorghum bicolor reference genome: improved assembly, gene annotations, a transcriptome atlas, and signatures of genome organization.</title>
        <authorList>
            <person name="McCormick R.F."/>
            <person name="Truong S.K."/>
            <person name="Sreedasyam A."/>
            <person name="Jenkins J."/>
            <person name="Shu S."/>
            <person name="Sims D."/>
            <person name="Kennedy M."/>
            <person name="Amirebrahimi M."/>
            <person name="Weers B.D."/>
            <person name="McKinley B."/>
            <person name="Mattison A."/>
            <person name="Morishige D.T."/>
            <person name="Grimwood J."/>
            <person name="Schmutz J."/>
            <person name="Mullet J.E."/>
        </authorList>
    </citation>
    <scope>NUCLEOTIDE SEQUENCE [LARGE SCALE GENOMIC DNA]</scope>
    <source>
        <strain evidence="2">cv. BTx623</strain>
    </source>
</reference>
<sequence length="214" mass="24163">MHITTRNISFILSFLTQKNQQLTLLQFLFDGTHFYSTLYLFQLHGSMHKLKVISPPPLFLTQQPYPLISFLLQPAATPLFKSLLIAIIFHSLLFHFNDMDTCSCSSYKSPLISSLPHAHSRWAAPLTPPLPPAVAPQRQQPTPPLLLLHADQMHSLPTSPLLLLLYLQWTPQLLHSTSMDVLLFLLPFSLHENAAPVQQQFLFAIAIPARTNGL</sequence>
<accession>A0A1B6PGX7</accession>
<dbReference type="Gramene" id="KXG24941">
    <property type="protein sequence ID" value="KXG24941"/>
    <property type="gene ID" value="SORBI_3007G102900"/>
</dbReference>
<gene>
    <name evidence="1" type="ORF">SORBI_3007G102900</name>
</gene>
<dbReference type="InParanoid" id="A0A1B6PGX7"/>
<name>A0A1B6PGX7_SORBI</name>
<proteinExistence type="predicted"/>
<dbReference type="Proteomes" id="UP000000768">
    <property type="component" value="Chromosome 7"/>
</dbReference>
<evidence type="ECO:0000313" key="2">
    <source>
        <dbReference type="Proteomes" id="UP000000768"/>
    </source>
</evidence>
<dbReference type="EMBL" id="CM000766">
    <property type="protein sequence ID" value="KXG24941.1"/>
    <property type="molecule type" value="Genomic_DNA"/>
</dbReference>
<organism evidence="1 2">
    <name type="scientific">Sorghum bicolor</name>
    <name type="common">Sorghum</name>
    <name type="synonym">Sorghum vulgare</name>
    <dbReference type="NCBI Taxonomy" id="4558"/>
    <lineage>
        <taxon>Eukaryota</taxon>
        <taxon>Viridiplantae</taxon>
        <taxon>Streptophyta</taxon>
        <taxon>Embryophyta</taxon>
        <taxon>Tracheophyta</taxon>
        <taxon>Spermatophyta</taxon>
        <taxon>Magnoliopsida</taxon>
        <taxon>Liliopsida</taxon>
        <taxon>Poales</taxon>
        <taxon>Poaceae</taxon>
        <taxon>PACMAD clade</taxon>
        <taxon>Panicoideae</taxon>
        <taxon>Andropogonodae</taxon>
        <taxon>Andropogoneae</taxon>
        <taxon>Sorghinae</taxon>
        <taxon>Sorghum</taxon>
    </lineage>
</organism>
<protein>
    <submittedName>
        <fullName evidence="1">Uncharacterized protein</fullName>
    </submittedName>
</protein>
<keyword evidence="2" id="KW-1185">Reference proteome</keyword>
<reference evidence="1 2" key="1">
    <citation type="journal article" date="2009" name="Nature">
        <title>The Sorghum bicolor genome and the diversification of grasses.</title>
        <authorList>
            <person name="Paterson A.H."/>
            <person name="Bowers J.E."/>
            <person name="Bruggmann R."/>
            <person name="Dubchak I."/>
            <person name="Grimwood J."/>
            <person name="Gundlach H."/>
            <person name="Haberer G."/>
            <person name="Hellsten U."/>
            <person name="Mitros T."/>
            <person name="Poliakov A."/>
            <person name="Schmutz J."/>
            <person name="Spannagl M."/>
            <person name="Tang H."/>
            <person name="Wang X."/>
            <person name="Wicker T."/>
            <person name="Bharti A.K."/>
            <person name="Chapman J."/>
            <person name="Feltus F.A."/>
            <person name="Gowik U."/>
            <person name="Grigoriev I.V."/>
            <person name="Lyons E."/>
            <person name="Maher C.A."/>
            <person name="Martis M."/>
            <person name="Narechania A."/>
            <person name="Otillar R.P."/>
            <person name="Penning B.W."/>
            <person name="Salamov A.A."/>
            <person name="Wang Y."/>
            <person name="Zhang L."/>
            <person name="Carpita N.C."/>
            <person name="Freeling M."/>
            <person name="Gingle A.R."/>
            <person name="Hash C.T."/>
            <person name="Keller B."/>
            <person name="Klein P."/>
            <person name="Kresovich S."/>
            <person name="McCann M.C."/>
            <person name="Ming R."/>
            <person name="Peterson D.G."/>
            <person name="Mehboob-ur-Rahman"/>
            <person name="Ware D."/>
            <person name="Westhoff P."/>
            <person name="Mayer K.F."/>
            <person name="Messing J."/>
            <person name="Rokhsar D.S."/>
        </authorList>
    </citation>
    <scope>NUCLEOTIDE SEQUENCE [LARGE SCALE GENOMIC DNA]</scope>
    <source>
        <strain evidence="2">cv. BTx623</strain>
    </source>
</reference>
<dbReference type="AlphaFoldDB" id="A0A1B6PGX7"/>
<evidence type="ECO:0000313" key="1">
    <source>
        <dbReference type="EMBL" id="KXG24941.1"/>
    </source>
</evidence>